<sequence length="38" mass="3919">MSAAHNIEAVDSRHAIAPIDPPAAMLFVQVISAFQAGA</sequence>
<dbReference type="HOGENOM" id="CLU_3323347_0_0_4"/>
<proteinExistence type="predicted"/>
<organism evidence="1 2">
    <name type="scientific">Paracidovorax avenae (strain ATCC 19860 / DSM 7227 / CCUG 15838 / JCM 20985 / LMG 2117 / NCPPB 1011)</name>
    <name type="common">Acidovorax avenae</name>
    <dbReference type="NCBI Taxonomy" id="643561"/>
    <lineage>
        <taxon>Bacteria</taxon>
        <taxon>Pseudomonadati</taxon>
        <taxon>Pseudomonadota</taxon>
        <taxon>Betaproteobacteria</taxon>
        <taxon>Burkholderiales</taxon>
        <taxon>Comamonadaceae</taxon>
        <taxon>Paracidovorax</taxon>
    </lineage>
</organism>
<dbReference type="AlphaFoldDB" id="F0QAU5"/>
<evidence type="ECO:0000313" key="2">
    <source>
        <dbReference type="Proteomes" id="UP000002482"/>
    </source>
</evidence>
<keyword evidence="2" id="KW-1185">Reference proteome</keyword>
<protein>
    <submittedName>
        <fullName evidence="1">Uncharacterized protein</fullName>
    </submittedName>
</protein>
<dbReference type="KEGG" id="aaa:Acav_3432"/>
<name>F0QAU5_PARA1</name>
<reference evidence="1" key="1">
    <citation type="submission" date="2011-02" db="EMBL/GenBank/DDBJ databases">
        <title>Complete sequence of Acidovorax avenae subsp. avenae ATCC 19860.</title>
        <authorList>
            <consortium name="US DOE Joint Genome Institute"/>
            <person name="Lucas S."/>
            <person name="Copeland A."/>
            <person name="Lapidus A."/>
            <person name="Cheng J.-F."/>
            <person name="Goodwin L."/>
            <person name="Pitluck S."/>
            <person name="Chertkov O."/>
            <person name="Held B."/>
            <person name="Detter J.C."/>
            <person name="Han C."/>
            <person name="Tapia R."/>
            <person name="Land M."/>
            <person name="Hauser L."/>
            <person name="Kyrpides N."/>
            <person name="Ivanova N."/>
            <person name="Ovchinnikova G."/>
            <person name="Pagani I."/>
            <person name="Gordon S."/>
            <person name="Woyke T."/>
        </authorList>
    </citation>
    <scope>NUCLEOTIDE SEQUENCE</scope>
    <source>
        <strain evidence="1">ATCC 19860</strain>
    </source>
</reference>
<evidence type="ECO:0000313" key="1">
    <source>
        <dbReference type="EMBL" id="ADX47333.1"/>
    </source>
</evidence>
<gene>
    <name evidence="1" type="ordered locus">Acav_3432</name>
</gene>
<dbReference type="EMBL" id="CP002521">
    <property type="protein sequence ID" value="ADX47333.1"/>
    <property type="molecule type" value="Genomic_DNA"/>
</dbReference>
<accession>F0QAU5</accession>
<dbReference type="Proteomes" id="UP000002482">
    <property type="component" value="Chromosome"/>
</dbReference>